<proteinExistence type="predicted"/>
<dbReference type="EMBL" id="AP014568">
    <property type="protein sequence ID" value="BAO81035.1"/>
    <property type="molecule type" value="Genomic_DNA"/>
</dbReference>
<evidence type="ECO:0000313" key="2">
    <source>
        <dbReference type="Proteomes" id="UP000067461"/>
    </source>
</evidence>
<dbReference type="STRING" id="1458425.SRAA_1181"/>
<accession>A0A060NJ15</accession>
<dbReference type="RefSeq" id="WP_045531450.1">
    <property type="nucleotide sequence ID" value="NZ_AP014568.1"/>
</dbReference>
<dbReference type="Pfam" id="PF06073">
    <property type="entry name" value="DUF934"/>
    <property type="match status" value="1"/>
</dbReference>
<dbReference type="Proteomes" id="UP000067461">
    <property type="component" value="Chromosome"/>
</dbReference>
<name>A0A060NJ15_9BURK</name>
<dbReference type="OrthoDB" id="9800421at2"/>
<organism evidence="1 2">
    <name type="scientific">Serpentinimonas raichei</name>
    <dbReference type="NCBI Taxonomy" id="1458425"/>
    <lineage>
        <taxon>Bacteria</taxon>
        <taxon>Pseudomonadati</taxon>
        <taxon>Pseudomonadota</taxon>
        <taxon>Betaproteobacteria</taxon>
        <taxon>Burkholderiales</taxon>
        <taxon>Comamonadaceae</taxon>
        <taxon>Serpentinimonas</taxon>
    </lineage>
</organism>
<dbReference type="InterPro" id="IPR008318">
    <property type="entry name" value="UCP030820"/>
</dbReference>
<evidence type="ECO:0000313" key="1">
    <source>
        <dbReference type="EMBL" id="BAO81035.1"/>
    </source>
</evidence>
<dbReference type="AlphaFoldDB" id="A0A060NJ15"/>
<sequence length="142" mass="15610">MKLLTPHEAAAAPADPRSVLTLAPDFELLAEPLAGTQAHDLQGVQRIDLQFPKFTDGRAYSQAVLLRRRLGYRGLLRATGEVLIDQLLQLQRCGFDEALLRADQNPAHGQRLLQQFDGFYQGDAKQPLPRFAATPTATGAHP</sequence>
<reference evidence="1 2" key="1">
    <citation type="journal article" date="2014" name="Nat. Commun.">
        <title>Physiological and genomic features of highly alkaliphilic hydrogen-utilizing Betaproteobacteria from a continental serpentinizing site.</title>
        <authorList>
            <person name="Suzuki S."/>
            <person name="Kuenen J.G."/>
            <person name="Schipper K."/>
            <person name="van der Velde S."/>
            <person name="Ishii S."/>
            <person name="Wu A."/>
            <person name="Sorokin D.Y."/>
            <person name="Tenney A."/>
            <person name="Meng X.Y."/>
            <person name="Morrill P.L."/>
            <person name="Kamagata Y."/>
            <person name="Muyzer G."/>
            <person name="Nealson K.H."/>
        </authorList>
    </citation>
    <scope>NUCLEOTIDE SEQUENCE [LARGE SCALE GENOMIC DNA]</scope>
    <source>
        <strain evidence="1 2">A1</strain>
    </source>
</reference>
<dbReference type="HOGENOM" id="CLU_115811_1_0_4"/>
<keyword evidence="2" id="KW-1185">Reference proteome</keyword>
<protein>
    <submittedName>
        <fullName evidence="1">Uncharacterized protein conserved in bacteria</fullName>
    </submittedName>
</protein>
<gene>
    <name evidence="1" type="ORF">SRAA_1181</name>
</gene>
<dbReference type="KEGG" id="cbaa:SRAA_1181"/>